<keyword evidence="6" id="KW-1133">Transmembrane helix</keyword>
<keyword evidence="6" id="KW-0812">Transmembrane</keyword>
<evidence type="ECO:0000256" key="1">
    <source>
        <dbReference type="ARBA" id="ARBA00022553"/>
    </source>
</evidence>
<organism evidence="8 9">
    <name type="scientific">Durusdinium trenchii</name>
    <dbReference type="NCBI Taxonomy" id="1381693"/>
    <lineage>
        <taxon>Eukaryota</taxon>
        <taxon>Sar</taxon>
        <taxon>Alveolata</taxon>
        <taxon>Dinophyceae</taxon>
        <taxon>Suessiales</taxon>
        <taxon>Symbiodiniaceae</taxon>
        <taxon>Durusdinium</taxon>
    </lineage>
</organism>
<keyword evidence="1" id="KW-0597">Phosphoprotein</keyword>
<keyword evidence="9" id="KW-1185">Reference proteome</keyword>
<dbReference type="Gene3D" id="2.130.10.10">
    <property type="entry name" value="YVTN repeat-like/Quinoprotein amine dehydrogenase"/>
    <property type="match status" value="1"/>
</dbReference>
<evidence type="ECO:0000256" key="6">
    <source>
        <dbReference type="SAM" id="Phobius"/>
    </source>
</evidence>
<evidence type="ECO:0000256" key="5">
    <source>
        <dbReference type="SAM" id="MobiDB-lite"/>
    </source>
</evidence>
<sequence>MAKTRSTWLPFLILATSCARSIASASCTSSACRDEGDEQVFMQRKPVAGLEHHGAGLSDGHGDKGGEGHWSAKIAWWLPAVIWLGLLLWSSKSTSVCHCSDKPDLYQDTDESAPSQRVAQDATEALRADVKALGALWERSKLSSTPLRQVMLRFCYLRNLMSSLYGVTWVLLCLLGNGGFALLFLQADWSRRLDGHHWIDGLQLVLGGAALALATRSEAQLRVRYAAQGQRAEAALLSLLCGKLKRLEARPLSASELLEMTGQVREEEEDEQMREGAAAVAAQVAKGSVPGLEEFDMENYDEDEDEGMQFFSVLDADGALARERDPHLTGNPDSDSDSEGEVEIRAEDHVFVAASCEEDCCTLELYVFEEEEVNMYVHHDISLGAYPLCVEWMARSSAGVEGCFAAVGSIDHSIQLWNLEEPDPLEPVQVLGSARKAKGAKNKAKKKKKPPGSSDVKAHEGPVLCLHGNSFNTAVLASGSADRTLKVWDVGEGSCVHTFDHHSDKVQCVKWHPTEQAVLLSSAFDGQLGLLDVRQPKQAALAALNGEAESAIWSRHNPYQCYASTDNGAVRCYDVRKVANKADNPVLWTLMAHDVACTSLQDAPAKNLLVTAGLDGHAKVWNLASSPQMVLSKNLQAGPIFTCQSNADMPGLMCFGGKCPVMWDLSSEQVLLDAFKLDTA</sequence>
<keyword evidence="3" id="KW-0677">Repeat</keyword>
<reference evidence="8 9" key="1">
    <citation type="submission" date="2024-02" db="EMBL/GenBank/DDBJ databases">
        <authorList>
            <person name="Chen Y."/>
            <person name="Shah S."/>
            <person name="Dougan E. K."/>
            <person name="Thang M."/>
            <person name="Chan C."/>
        </authorList>
    </citation>
    <scope>NUCLEOTIDE SEQUENCE [LARGE SCALE GENOMIC DNA]</scope>
</reference>
<feature type="repeat" description="WD" evidence="4">
    <location>
        <begin position="456"/>
        <end position="498"/>
    </location>
</feature>
<evidence type="ECO:0000256" key="2">
    <source>
        <dbReference type="ARBA" id="ARBA00022574"/>
    </source>
</evidence>
<feature type="transmembrane region" description="Helical" evidence="6">
    <location>
        <begin position="163"/>
        <end position="185"/>
    </location>
</feature>
<evidence type="ECO:0000313" key="8">
    <source>
        <dbReference type="EMBL" id="CAK9035168.1"/>
    </source>
</evidence>
<gene>
    <name evidence="8" type="ORF">CCMP2556_LOCUS19800</name>
</gene>
<dbReference type="PANTHER" id="PTHR14091">
    <property type="entry name" value="PERIODIC TRYPTOPHAN PROTEIN 1"/>
    <property type="match status" value="1"/>
</dbReference>
<feature type="region of interest" description="Disordered" evidence="5">
    <location>
        <begin position="434"/>
        <end position="457"/>
    </location>
</feature>
<evidence type="ECO:0000256" key="4">
    <source>
        <dbReference type="PROSITE-ProRule" id="PRU00221"/>
    </source>
</evidence>
<evidence type="ECO:0000256" key="3">
    <source>
        <dbReference type="ARBA" id="ARBA00022737"/>
    </source>
</evidence>
<dbReference type="Proteomes" id="UP001642484">
    <property type="component" value="Unassembled WGS sequence"/>
</dbReference>
<dbReference type="InterPro" id="IPR020472">
    <property type="entry name" value="WD40_PAC1"/>
</dbReference>
<comment type="caution">
    <text evidence="8">The sequence shown here is derived from an EMBL/GenBank/DDBJ whole genome shotgun (WGS) entry which is preliminary data.</text>
</comment>
<dbReference type="SMART" id="SM00320">
    <property type="entry name" value="WD40"/>
    <property type="match status" value="5"/>
</dbReference>
<evidence type="ECO:0000256" key="7">
    <source>
        <dbReference type="SAM" id="SignalP"/>
    </source>
</evidence>
<evidence type="ECO:0000313" key="9">
    <source>
        <dbReference type="Proteomes" id="UP001642484"/>
    </source>
</evidence>
<feature type="chain" id="PRO_5046059572" evidence="7">
    <location>
        <begin position="26"/>
        <end position="680"/>
    </location>
</feature>
<dbReference type="InterPro" id="IPR019775">
    <property type="entry name" value="WD40_repeat_CS"/>
</dbReference>
<feature type="compositionally biased region" description="Basic residues" evidence="5">
    <location>
        <begin position="435"/>
        <end position="450"/>
    </location>
</feature>
<feature type="region of interest" description="Disordered" evidence="5">
    <location>
        <begin position="323"/>
        <end position="342"/>
    </location>
</feature>
<dbReference type="PROSITE" id="PS50294">
    <property type="entry name" value="WD_REPEATS_REGION"/>
    <property type="match status" value="2"/>
</dbReference>
<keyword evidence="7" id="KW-0732">Signal</keyword>
<feature type="repeat" description="WD" evidence="4">
    <location>
        <begin position="590"/>
        <end position="631"/>
    </location>
</feature>
<dbReference type="InterPro" id="IPR044285">
    <property type="entry name" value="PWP1"/>
</dbReference>
<dbReference type="PROSITE" id="PS51257">
    <property type="entry name" value="PROKAR_LIPOPROTEIN"/>
    <property type="match status" value="1"/>
</dbReference>
<dbReference type="SUPFAM" id="SSF50978">
    <property type="entry name" value="WD40 repeat-like"/>
    <property type="match status" value="1"/>
</dbReference>
<proteinExistence type="predicted"/>
<dbReference type="PRINTS" id="PR00320">
    <property type="entry name" value="GPROTEINBRPT"/>
</dbReference>
<name>A0ABP0L886_9DINO</name>
<feature type="signal peptide" evidence="7">
    <location>
        <begin position="1"/>
        <end position="25"/>
    </location>
</feature>
<keyword evidence="6" id="KW-0472">Membrane</keyword>
<dbReference type="PROSITE" id="PS00678">
    <property type="entry name" value="WD_REPEATS_1"/>
    <property type="match status" value="2"/>
</dbReference>
<protein>
    <submittedName>
        <fullName evidence="8">Uncharacterized protein</fullName>
    </submittedName>
</protein>
<accession>A0ABP0L886</accession>
<dbReference type="PANTHER" id="PTHR14091:SF0">
    <property type="entry name" value="PERIODIC TRYPTOPHAN PROTEIN 1 HOMOLOG"/>
    <property type="match status" value="1"/>
</dbReference>
<keyword evidence="2 4" id="KW-0853">WD repeat</keyword>
<dbReference type="EMBL" id="CAXAMN010011403">
    <property type="protein sequence ID" value="CAK9035168.1"/>
    <property type="molecule type" value="Genomic_DNA"/>
</dbReference>
<dbReference type="InterPro" id="IPR036322">
    <property type="entry name" value="WD40_repeat_dom_sf"/>
</dbReference>
<dbReference type="InterPro" id="IPR015943">
    <property type="entry name" value="WD40/YVTN_repeat-like_dom_sf"/>
</dbReference>
<dbReference type="Pfam" id="PF00400">
    <property type="entry name" value="WD40"/>
    <property type="match status" value="3"/>
</dbReference>
<dbReference type="InterPro" id="IPR001680">
    <property type="entry name" value="WD40_rpt"/>
</dbReference>
<dbReference type="PROSITE" id="PS50082">
    <property type="entry name" value="WD_REPEATS_2"/>
    <property type="match status" value="2"/>
</dbReference>